<dbReference type="Gene3D" id="3.40.50.880">
    <property type="match status" value="1"/>
</dbReference>
<keyword evidence="1" id="KW-0346">Stress response</keyword>
<evidence type="ECO:0000313" key="6">
    <source>
        <dbReference type="Proteomes" id="UP000075349"/>
    </source>
</evidence>
<dbReference type="GO" id="GO:0019172">
    <property type="term" value="F:glyoxalase III activity"/>
    <property type="evidence" value="ECO:0007669"/>
    <property type="project" value="TreeGrafter"/>
</dbReference>
<protein>
    <submittedName>
        <fullName evidence="5">Thiamine biosynthesis protein ThiJ</fullName>
    </submittedName>
</protein>
<organism evidence="5 6">
    <name type="scientific">Vibrio cidicii</name>
    <dbReference type="NCBI Taxonomy" id="1763883"/>
    <lineage>
        <taxon>Bacteria</taxon>
        <taxon>Pseudomonadati</taxon>
        <taxon>Pseudomonadota</taxon>
        <taxon>Gammaproteobacteria</taxon>
        <taxon>Vibrionales</taxon>
        <taxon>Vibrionaceae</taxon>
        <taxon>Vibrio</taxon>
    </lineage>
</organism>
<evidence type="ECO:0000256" key="3">
    <source>
        <dbReference type="ARBA" id="ARBA00038493"/>
    </source>
</evidence>
<dbReference type="GO" id="GO:0019243">
    <property type="term" value="P:methylglyoxal catabolic process to D-lactate via S-lactoyl-glutathione"/>
    <property type="evidence" value="ECO:0007669"/>
    <property type="project" value="TreeGrafter"/>
</dbReference>
<dbReference type="SUPFAM" id="SSF52317">
    <property type="entry name" value="Class I glutamine amidotransferase-like"/>
    <property type="match status" value="1"/>
</dbReference>
<dbReference type="PANTHER" id="PTHR48094:SF11">
    <property type="entry name" value="GLUTATHIONE-INDEPENDENT GLYOXALASE HSP31-RELATED"/>
    <property type="match status" value="1"/>
</dbReference>
<evidence type="ECO:0000313" key="5">
    <source>
        <dbReference type="EMBL" id="KYN23929.1"/>
    </source>
</evidence>
<dbReference type="InterPro" id="IPR029062">
    <property type="entry name" value="Class_I_gatase-like"/>
</dbReference>
<dbReference type="PROSITE" id="PS51257">
    <property type="entry name" value="PROKAR_LIPOPROTEIN"/>
    <property type="match status" value="1"/>
</dbReference>
<keyword evidence="2" id="KW-0456">Lyase</keyword>
<dbReference type="GO" id="GO:0005737">
    <property type="term" value="C:cytoplasm"/>
    <property type="evidence" value="ECO:0007669"/>
    <property type="project" value="TreeGrafter"/>
</dbReference>
<gene>
    <name evidence="5" type="ORF">AUQ44_19065</name>
</gene>
<feature type="domain" description="DJ-1/PfpI" evidence="4">
    <location>
        <begin position="103"/>
        <end position="258"/>
    </location>
</feature>
<dbReference type="AlphaFoldDB" id="A0A151JDR4"/>
<dbReference type="CDD" id="cd03141">
    <property type="entry name" value="GATase1_Hsp31_like"/>
    <property type="match status" value="1"/>
</dbReference>
<dbReference type="Proteomes" id="UP000075349">
    <property type="component" value="Unassembled WGS sequence"/>
</dbReference>
<comment type="similarity">
    <text evidence="3">Belongs to the peptidase C56 family. HSP31-like subfamily.</text>
</comment>
<comment type="caution">
    <text evidence="5">The sequence shown here is derived from an EMBL/GenBank/DDBJ whole genome shotgun (WGS) entry which is preliminary data.</text>
</comment>
<evidence type="ECO:0000256" key="1">
    <source>
        <dbReference type="ARBA" id="ARBA00023016"/>
    </source>
</evidence>
<dbReference type="InterPro" id="IPR050325">
    <property type="entry name" value="Prot/Nucl_acid_deglycase"/>
</dbReference>
<dbReference type="PANTHER" id="PTHR48094">
    <property type="entry name" value="PROTEIN/NUCLEIC ACID DEGLYCASE DJ-1-RELATED"/>
    <property type="match status" value="1"/>
</dbReference>
<evidence type="ECO:0000256" key="2">
    <source>
        <dbReference type="ARBA" id="ARBA00023239"/>
    </source>
</evidence>
<reference evidence="6" key="1">
    <citation type="submission" date="2015-12" db="EMBL/GenBank/DDBJ databases">
        <authorList>
            <person name="Tarr C.L."/>
            <person name="Gladney L.M."/>
        </authorList>
    </citation>
    <scope>NUCLEOTIDE SEQUENCE [LARGE SCALE GENOMIC DNA]</scope>
    <source>
        <strain evidence="6">2756-81</strain>
    </source>
</reference>
<evidence type="ECO:0000259" key="4">
    <source>
        <dbReference type="Pfam" id="PF01965"/>
    </source>
</evidence>
<dbReference type="InterPro" id="IPR002818">
    <property type="entry name" value="DJ-1/PfpI"/>
</dbReference>
<name>A0A151JDR4_9VIBR</name>
<dbReference type="Pfam" id="PF01965">
    <property type="entry name" value="DJ-1_PfpI"/>
    <property type="match status" value="1"/>
</dbReference>
<proteinExistence type="inferred from homology"/>
<accession>A0A151JDR4</accession>
<sequence length="264" mass="28986">MKSGVKLVVLTFCTSLLLACSTIGERILNFNNQQTKKVLIIVTNHEDYPSREDKTGLWLTELTHFYDLIIEAGLDADIASPLGGKTPLDERSLGWLYMDKSAKSHLSEPNFKALLANTLDARKLTADDYLAIYFAGGHGTMWDFRNNKDLKRLAEGIYNQGGYITSVCHGAAALLNLESSEGTPLIAGRHITGFSNTEEWLAGLTGEVPFSLEDELIALGANYDKRFIPFTSYAIADGRLITGQNPNSGKAVARELLRKLQSGL</sequence>
<dbReference type="EMBL" id="LOMK01000002">
    <property type="protein sequence ID" value="KYN23929.1"/>
    <property type="molecule type" value="Genomic_DNA"/>
</dbReference>